<evidence type="ECO:0000313" key="2">
    <source>
        <dbReference type="Proteomes" id="UP000034424"/>
    </source>
</evidence>
<gene>
    <name evidence="1" type="ORF">DU67_07445</name>
</gene>
<comment type="caution">
    <text evidence="1">The sequence shown here is derived from an EMBL/GenBank/DDBJ whole genome shotgun (WGS) entry which is preliminary data.</text>
</comment>
<accession>A0A0F8GGT4</accession>
<dbReference type="AlphaFoldDB" id="A0A0F8GGT4"/>
<organism evidence="1 2">
    <name type="scientific">Methanosarcina mazei</name>
    <name type="common">Methanosarcina frisia</name>
    <dbReference type="NCBI Taxonomy" id="2209"/>
    <lineage>
        <taxon>Archaea</taxon>
        <taxon>Methanobacteriati</taxon>
        <taxon>Methanobacteriota</taxon>
        <taxon>Stenosarchaea group</taxon>
        <taxon>Methanomicrobia</taxon>
        <taxon>Methanosarcinales</taxon>
        <taxon>Methanosarcinaceae</taxon>
        <taxon>Methanosarcina</taxon>
    </lineage>
</organism>
<name>A0A0F8GGT4_METMZ</name>
<reference evidence="1 2" key="1">
    <citation type="journal article" date="2015" name="ISME J.">
        <title>Genomic and phenotypic differentiation among Methanosarcina mazei populations from Columbia River sediment.</title>
        <authorList>
            <person name="Youngblut N.D."/>
            <person name="Wirth J.S."/>
            <person name="Henriksen J.R."/>
            <person name="Smith M."/>
            <person name="Simon H."/>
            <person name="Metcalf W.W."/>
            <person name="Whitaker R.J."/>
        </authorList>
    </citation>
    <scope>NUCLEOTIDE SEQUENCE [LARGE SCALE GENOMIC DNA]</scope>
    <source>
        <strain evidence="1 2">3.F.T.2.1</strain>
    </source>
</reference>
<dbReference type="EMBL" id="JJPL01000078">
    <property type="protein sequence ID" value="KKG64492.1"/>
    <property type="molecule type" value="Genomic_DNA"/>
</dbReference>
<dbReference type="PATRIC" id="fig|2209.70.peg.1654"/>
<proteinExistence type="predicted"/>
<sequence length="109" mass="12241">MSINVMTDKKNSLGQYSTIHCQNLIKKYSGTGILKHKNNKGYPCEFEVGQLVDGRIVLTCDCPYSYMHDFQEEISLDTAQGFKFFEGFTNKSESITGKINLCTKLADGI</sequence>
<protein>
    <submittedName>
        <fullName evidence="1">Uncharacterized protein</fullName>
    </submittedName>
</protein>
<evidence type="ECO:0000313" key="1">
    <source>
        <dbReference type="EMBL" id="KKG64492.1"/>
    </source>
</evidence>
<dbReference type="Proteomes" id="UP000034424">
    <property type="component" value="Unassembled WGS sequence"/>
</dbReference>